<dbReference type="AlphaFoldDB" id="X1BJB8"/>
<organism evidence="3">
    <name type="scientific">marine sediment metagenome</name>
    <dbReference type="NCBI Taxonomy" id="412755"/>
    <lineage>
        <taxon>unclassified sequences</taxon>
        <taxon>metagenomes</taxon>
        <taxon>ecological metagenomes</taxon>
    </lineage>
</organism>
<dbReference type="EMBL" id="BART01024968">
    <property type="protein sequence ID" value="GAG95130.1"/>
    <property type="molecule type" value="Genomic_DNA"/>
</dbReference>
<dbReference type="SUPFAM" id="SSF52540">
    <property type="entry name" value="P-loop containing nucleoside triphosphate hydrolases"/>
    <property type="match status" value="1"/>
</dbReference>
<name>X1BJB8_9ZZZZ</name>
<evidence type="ECO:0000256" key="2">
    <source>
        <dbReference type="ARBA" id="ARBA00022840"/>
    </source>
</evidence>
<dbReference type="PANTHER" id="PTHR43790:SF4">
    <property type="entry name" value="GUANOSINE IMPORT ATP-BINDING PROTEIN NUPO"/>
    <property type="match status" value="1"/>
</dbReference>
<reference evidence="3" key="1">
    <citation type="journal article" date="2014" name="Front. Microbiol.">
        <title>High frequency of phylogenetically diverse reductive dehalogenase-homologous genes in deep subseafloor sedimentary metagenomes.</title>
        <authorList>
            <person name="Kawai M."/>
            <person name="Futagami T."/>
            <person name="Toyoda A."/>
            <person name="Takaki Y."/>
            <person name="Nishi S."/>
            <person name="Hori S."/>
            <person name="Arai W."/>
            <person name="Tsubouchi T."/>
            <person name="Morono Y."/>
            <person name="Uchiyama I."/>
            <person name="Ito T."/>
            <person name="Fujiyama A."/>
            <person name="Inagaki F."/>
            <person name="Takami H."/>
        </authorList>
    </citation>
    <scope>NUCLEOTIDE SEQUENCE</scope>
    <source>
        <strain evidence="3">Expedition CK06-06</strain>
    </source>
</reference>
<dbReference type="Gene3D" id="3.40.50.300">
    <property type="entry name" value="P-loop containing nucleotide triphosphate hydrolases"/>
    <property type="match status" value="1"/>
</dbReference>
<protein>
    <recommendedName>
        <fullName evidence="4">ABC transporter domain-containing protein</fullName>
    </recommendedName>
</protein>
<sequence>MNILFGYYTCDEGEIFIKGKKTELTSPRDAISQGIGMIHQHFTLAPSQTVLENIIIATKSS</sequence>
<dbReference type="InterPro" id="IPR027417">
    <property type="entry name" value="P-loop_NTPase"/>
</dbReference>
<proteinExistence type="predicted"/>
<keyword evidence="2" id="KW-0067">ATP-binding</keyword>
<dbReference type="GO" id="GO:0005524">
    <property type="term" value="F:ATP binding"/>
    <property type="evidence" value="ECO:0007669"/>
    <property type="project" value="UniProtKB-KW"/>
</dbReference>
<keyword evidence="1" id="KW-0547">Nucleotide-binding</keyword>
<comment type="caution">
    <text evidence="3">The sequence shown here is derived from an EMBL/GenBank/DDBJ whole genome shotgun (WGS) entry which is preliminary data.</text>
</comment>
<dbReference type="PANTHER" id="PTHR43790">
    <property type="entry name" value="CARBOHYDRATE TRANSPORT ATP-BINDING PROTEIN MG119-RELATED"/>
    <property type="match status" value="1"/>
</dbReference>
<evidence type="ECO:0008006" key="4">
    <source>
        <dbReference type="Google" id="ProtNLM"/>
    </source>
</evidence>
<accession>X1BJB8</accession>
<feature type="non-terminal residue" evidence="3">
    <location>
        <position position="61"/>
    </location>
</feature>
<evidence type="ECO:0000313" key="3">
    <source>
        <dbReference type="EMBL" id="GAG95130.1"/>
    </source>
</evidence>
<evidence type="ECO:0000256" key="1">
    <source>
        <dbReference type="ARBA" id="ARBA00022741"/>
    </source>
</evidence>
<dbReference type="InterPro" id="IPR050107">
    <property type="entry name" value="ABC_carbohydrate_import_ATPase"/>
</dbReference>
<gene>
    <name evidence="3" type="ORF">S01H4_44934</name>
</gene>